<dbReference type="NCBIfam" id="NF041547">
    <property type="entry name" value="GntR_LSA1692"/>
    <property type="match status" value="1"/>
</dbReference>
<dbReference type="AlphaFoldDB" id="A0A2N7AUG5"/>
<dbReference type="InterPro" id="IPR036390">
    <property type="entry name" value="WH_DNA-bd_sf"/>
</dbReference>
<keyword evidence="2" id="KW-0238">DNA-binding</keyword>
<dbReference type="SMART" id="SM00345">
    <property type="entry name" value="HTH_GNTR"/>
    <property type="match status" value="1"/>
</dbReference>
<dbReference type="InterPro" id="IPR011663">
    <property type="entry name" value="UTRA"/>
</dbReference>
<organism evidence="5 6">
    <name type="scientific">Companilactobacillus nuruki</name>
    <dbReference type="NCBI Taxonomy" id="1993540"/>
    <lineage>
        <taxon>Bacteria</taxon>
        <taxon>Bacillati</taxon>
        <taxon>Bacillota</taxon>
        <taxon>Bacilli</taxon>
        <taxon>Lactobacillales</taxon>
        <taxon>Lactobacillaceae</taxon>
        <taxon>Companilactobacillus</taxon>
    </lineage>
</organism>
<dbReference type="Pfam" id="PF00392">
    <property type="entry name" value="GntR"/>
    <property type="match status" value="1"/>
</dbReference>
<gene>
    <name evidence="5" type="ORF">CBP76_05890</name>
</gene>
<dbReference type="SMART" id="SM00866">
    <property type="entry name" value="UTRA"/>
    <property type="match status" value="1"/>
</dbReference>
<dbReference type="SUPFAM" id="SSF64288">
    <property type="entry name" value="Chorismate lyase-like"/>
    <property type="match status" value="1"/>
</dbReference>
<keyword evidence="6" id="KW-1185">Reference proteome</keyword>
<evidence type="ECO:0000256" key="2">
    <source>
        <dbReference type="ARBA" id="ARBA00023125"/>
    </source>
</evidence>
<dbReference type="InterPro" id="IPR036388">
    <property type="entry name" value="WH-like_DNA-bd_sf"/>
</dbReference>
<dbReference type="GO" id="GO:0003700">
    <property type="term" value="F:DNA-binding transcription factor activity"/>
    <property type="evidence" value="ECO:0007669"/>
    <property type="project" value="InterPro"/>
</dbReference>
<keyword evidence="3" id="KW-0804">Transcription</keyword>
<name>A0A2N7AUG5_9LACO</name>
<dbReference type="PANTHER" id="PTHR44846:SF1">
    <property type="entry name" value="MANNOSYL-D-GLYCERATE TRANSPORT_METABOLISM SYSTEM REPRESSOR MNGR-RELATED"/>
    <property type="match status" value="1"/>
</dbReference>
<evidence type="ECO:0000313" key="6">
    <source>
        <dbReference type="Proteomes" id="UP000235649"/>
    </source>
</evidence>
<dbReference type="OrthoDB" id="149756at2"/>
<dbReference type="PANTHER" id="PTHR44846">
    <property type="entry name" value="MANNOSYL-D-GLYCERATE TRANSPORT/METABOLISM SYSTEM REPRESSOR MNGR-RELATED"/>
    <property type="match status" value="1"/>
</dbReference>
<feature type="domain" description="HTH gntR-type" evidence="4">
    <location>
        <begin position="3"/>
        <end position="71"/>
    </location>
</feature>
<evidence type="ECO:0000259" key="4">
    <source>
        <dbReference type="PROSITE" id="PS50949"/>
    </source>
</evidence>
<evidence type="ECO:0000313" key="5">
    <source>
        <dbReference type="EMBL" id="PMD71135.1"/>
    </source>
</evidence>
<dbReference type="InterPro" id="IPR050679">
    <property type="entry name" value="Bact_HTH_transcr_reg"/>
</dbReference>
<sequence>MMKYLYSEIADKLEESIKKGEYGTHQKLPSENDLSFQYETTRLTIRKAISELEKRQVVVKDRNKGTFALAPETKISSGINGLVGFTEAAERRNLPAETKLLDLEDVKEIPKQVQEQLQVTKNASFWKIERLRLIDNEPMTHEKIYIQKKFVPDLNGENATGSLFKLIETNVAIAYASQELESVILDGEIGRLLHAKEHMPGFLAYTTSYSVNGYPVLYDESYYRSDKYTFHNILYRNH</sequence>
<comment type="caution">
    <text evidence="5">The sequence shown here is derived from an EMBL/GenBank/DDBJ whole genome shotgun (WGS) entry which is preliminary data.</text>
</comment>
<evidence type="ECO:0000256" key="3">
    <source>
        <dbReference type="ARBA" id="ARBA00023163"/>
    </source>
</evidence>
<dbReference type="Pfam" id="PF07702">
    <property type="entry name" value="UTRA"/>
    <property type="match status" value="1"/>
</dbReference>
<dbReference type="InterPro" id="IPR000524">
    <property type="entry name" value="Tscrpt_reg_HTH_GntR"/>
</dbReference>
<dbReference type="Gene3D" id="1.10.10.10">
    <property type="entry name" value="Winged helix-like DNA-binding domain superfamily/Winged helix DNA-binding domain"/>
    <property type="match status" value="1"/>
</dbReference>
<dbReference type="EMBL" id="NIPR01000014">
    <property type="protein sequence ID" value="PMD71135.1"/>
    <property type="molecule type" value="Genomic_DNA"/>
</dbReference>
<dbReference type="SUPFAM" id="SSF46785">
    <property type="entry name" value="Winged helix' DNA-binding domain"/>
    <property type="match status" value="1"/>
</dbReference>
<dbReference type="Proteomes" id="UP000235649">
    <property type="component" value="Unassembled WGS sequence"/>
</dbReference>
<reference evidence="5 6" key="1">
    <citation type="submission" date="2017-05" db="EMBL/GenBank/DDBJ databases">
        <title>Lactobacillus nurukis nov., sp. nov., isolated from nuruk.</title>
        <authorList>
            <person name="Kim S.-J."/>
        </authorList>
    </citation>
    <scope>NUCLEOTIDE SEQUENCE [LARGE SCALE GENOMIC DNA]</scope>
    <source>
        <strain evidence="5 6">SYF10-1a</strain>
    </source>
</reference>
<evidence type="ECO:0000256" key="1">
    <source>
        <dbReference type="ARBA" id="ARBA00023015"/>
    </source>
</evidence>
<dbReference type="Gene3D" id="3.40.1410.10">
    <property type="entry name" value="Chorismate lyase-like"/>
    <property type="match status" value="1"/>
</dbReference>
<proteinExistence type="predicted"/>
<protein>
    <submittedName>
        <fullName evidence="5">GntR family transcriptional regulator</fullName>
    </submittedName>
</protein>
<keyword evidence="1" id="KW-0805">Transcription regulation</keyword>
<dbReference type="InterPro" id="IPR028978">
    <property type="entry name" value="Chorismate_lyase_/UTRA_dom_sf"/>
</dbReference>
<dbReference type="GO" id="GO:0003677">
    <property type="term" value="F:DNA binding"/>
    <property type="evidence" value="ECO:0007669"/>
    <property type="project" value="UniProtKB-KW"/>
</dbReference>
<accession>A0A2N7AUG5</accession>
<dbReference type="CDD" id="cd07377">
    <property type="entry name" value="WHTH_GntR"/>
    <property type="match status" value="1"/>
</dbReference>
<dbReference type="PRINTS" id="PR00035">
    <property type="entry name" value="HTHGNTR"/>
</dbReference>
<dbReference type="GO" id="GO:0045892">
    <property type="term" value="P:negative regulation of DNA-templated transcription"/>
    <property type="evidence" value="ECO:0007669"/>
    <property type="project" value="TreeGrafter"/>
</dbReference>
<dbReference type="PROSITE" id="PS50949">
    <property type="entry name" value="HTH_GNTR"/>
    <property type="match status" value="1"/>
</dbReference>